<reference evidence="3 4" key="1">
    <citation type="submission" date="2015-01" db="EMBL/GenBank/DDBJ databases">
        <title>The Genome Sequence of Rhinocladiella mackenzie CBS 650.93.</title>
        <authorList>
            <consortium name="The Broad Institute Genomics Platform"/>
            <person name="Cuomo C."/>
            <person name="de Hoog S."/>
            <person name="Gorbushina A."/>
            <person name="Stielow B."/>
            <person name="Teixiera M."/>
            <person name="Abouelleil A."/>
            <person name="Chapman S.B."/>
            <person name="Priest M."/>
            <person name="Young S.K."/>
            <person name="Wortman J."/>
            <person name="Nusbaum C."/>
            <person name="Birren B."/>
        </authorList>
    </citation>
    <scope>NUCLEOTIDE SEQUENCE [LARGE SCALE GENOMIC DNA]</scope>
    <source>
        <strain evidence="3 4">CBS 650.93</strain>
    </source>
</reference>
<proteinExistence type="predicted"/>
<dbReference type="HOGENOM" id="CLU_012358_11_3_1"/>
<dbReference type="EMBL" id="KN847483">
    <property type="protein sequence ID" value="KIX00223.1"/>
    <property type="molecule type" value="Genomic_DNA"/>
</dbReference>
<feature type="domain" description="Amidohydrolase-related" evidence="2">
    <location>
        <begin position="61"/>
        <end position="159"/>
    </location>
</feature>
<organism evidence="3 4">
    <name type="scientific">Rhinocladiella mackenziei CBS 650.93</name>
    <dbReference type="NCBI Taxonomy" id="1442369"/>
    <lineage>
        <taxon>Eukaryota</taxon>
        <taxon>Fungi</taxon>
        <taxon>Dikarya</taxon>
        <taxon>Ascomycota</taxon>
        <taxon>Pezizomycotina</taxon>
        <taxon>Eurotiomycetes</taxon>
        <taxon>Chaetothyriomycetidae</taxon>
        <taxon>Chaetothyriales</taxon>
        <taxon>Herpotrichiellaceae</taxon>
        <taxon>Rhinocladiella</taxon>
    </lineage>
</organism>
<keyword evidence="1" id="KW-0378">Hydrolase</keyword>
<evidence type="ECO:0000313" key="4">
    <source>
        <dbReference type="Proteomes" id="UP000053617"/>
    </source>
</evidence>
<feature type="domain" description="Amidohydrolase-related" evidence="2">
    <location>
        <begin position="246"/>
        <end position="421"/>
    </location>
</feature>
<dbReference type="STRING" id="1442369.A0A0D2GPD7"/>
<sequence length="500" mass="54407">MAATSSILLKGGTVLQHQADDKVAALKDTDILIQGNKIASIGASLATPPNAQIIDCTGKLVSPGMIDTHNHLWLTQLKARHAEQTLFEYMYTGNLQSFNFDADDIFWGQLGGCLEAIDAGTTTVVDHAHLTYSTEHVNKALGATIASGLRCFFCYVPIMRLKQWEPLTPDMDFLPGWLLSQLERLAKTQPFGKGRVMLGFGYDLWALPKDKVVELWGKVRDWGVKLLTTHYCRNRIFGLRSVPGLLKEYGLLKPDVIVAHATQASLDDGKMMTEAGVYVAVTPESEGQMALGRPLTFRDDVQTSLGVDCHFIGPSDLPSQMRLALQLERQTHNQAILDADKYPLTNVSSSTFVYNLGTIVGARAVKMEDQIGSTAVGKLADLVIYDATSPTMVCAAQADPVTAIVRHSTIRDVETVIVDGVVRKLGGKLVPISMRMETGEGDFAPPAGVSSSEPVDWAYVAKAIMESREKVVAKIDALNMEAGAQGVMKAFAIDENKLVR</sequence>
<dbReference type="PANTHER" id="PTHR43794:SF11">
    <property type="entry name" value="AMIDOHYDROLASE-RELATED DOMAIN-CONTAINING PROTEIN"/>
    <property type="match status" value="1"/>
</dbReference>
<dbReference type="PANTHER" id="PTHR43794">
    <property type="entry name" value="AMINOHYDROLASE SSNA-RELATED"/>
    <property type="match status" value="1"/>
</dbReference>
<dbReference type="RefSeq" id="XP_013267359.1">
    <property type="nucleotide sequence ID" value="XM_013411905.1"/>
</dbReference>
<evidence type="ECO:0000313" key="3">
    <source>
        <dbReference type="EMBL" id="KIX00223.1"/>
    </source>
</evidence>
<gene>
    <name evidence="3" type="ORF">Z518_10362</name>
</gene>
<evidence type="ECO:0000256" key="1">
    <source>
        <dbReference type="ARBA" id="ARBA00022801"/>
    </source>
</evidence>
<dbReference type="GeneID" id="25298433"/>
<dbReference type="OrthoDB" id="194468at2759"/>
<dbReference type="InterPro" id="IPR006680">
    <property type="entry name" value="Amidohydro-rel"/>
</dbReference>
<accession>A0A0D2GPD7</accession>
<keyword evidence="4" id="KW-1185">Reference proteome</keyword>
<dbReference type="Gene3D" id="3.20.20.140">
    <property type="entry name" value="Metal-dependent hydrolases"/>
    <property type="match status" value="1"/>
</dbReference>
<dbReference type="InterPro" id="IPR032466">
    <property type="entry name" value="Metal_Hydrolase"/>
</dbReference>
<dbReference type="SUPFAM" id="SSF51556">
    <property type="entry name" value="Metallo-dependent hydrolases"/>
    <property type="match status" value="1"/>
</dbReference>
<dbReference type="SUPFAM" id="SSF51338">
    <property type="entry name" value="Composite domain of metallo-dependent hydrolases"/>
    <property type="match status" value="1"/>
</dbReference>
<protein>
    <recommendedName>
        <fullName evidence="2">Amidohydrolase-related domain-containing protein</fullName>
    </recommendedName>
</protein>
<evidence type="ECO:0000259" key="2">
    <source>
        <dbReference type="Pfam" id="PF01979"/>
    </source>
</evidence>
<dbReference type="VEuPathDB" id="FungiDB:Z518_10362"/>
<dbReference type="InterPro" id="IPR050287">
    <property type="entry name" value="MTA/SAH_deaminase"/>
</dbReference>
<dbReference type="Gene3D" id="2.30.40.10">
    <property type="entry name" value="Urease, subunit C, domain 1"/>
    <property type="match status" value="1"/>
</dbReference>
<dbReference type="InterPro" id="IPR011059">
    <property type="entry name" value="Metal-dep_hydrolase_composite"/>
</dbReference>
<name>A0A0D2GPD7_9EURO</name>
<dbReference type="Pfam" id="PF01979">
    <property type="entry name" value="Amidohydro_1"/>
    <property type="match status" value="2"/>
</dbReference>
<dbReference type="Proteomes" id="UP000053617">
    <property type="component" value="Unassembled WGS sequence"/>
</dbReference>
<dbReference type="AlphaFoldDB" id="A0A0D2GPD7"/>
<dbReference type="GO" id="GO:0016810">
    <property type="term" value="F:hydrolase activity, acting on carbon-nitrogen (but not peptide) bonds"/>
    <property type="evidence" value="ECO:0007669"/>
    <property type="project" value="InterPro"/>
</dbReference>